<dbReference type="GO" id="GO:0061630">
    <property type="term" value="F:ubiquitin protein ligase activity"/>
    <property type="evidence" value="ECO:0007669"/>
    <property type="project" value="UniProtKB-EC"/>
</dbReference>
<dbReference type="InterPro" id="IPR027417">
    <property type="entry name" value="P-loop_NTPase"/>
</dbReference>
<dbReference type="InterPro" id="IPR001841">
    <property type="entry name" value="Znf_RING"/>
</dbReference>
<dbReference type="Gene3D" id="3.40.50.10810">
    <property type="entry name" value="Tandem AAA-ATPase domain"/>
    <property type="match status" value="1"/>
</dbReference>
<evidence type="ECO:0000256" key="5">
    <source>
        <dbReference type="SAM" id="MobiDB-lite"/>
    </source>
</evidence>
<dbReference type="InterPro" id="IPR014001">
    <property type="entry name" value="Helicase_ATP-bd"/>
</dbReference>
<keyword evidence="8" id="KW-0012">Acyltransferase</keyword>
<dbReference type="InterPro" id="IPR049730">
    <property type="entry name" value="SNF2/RAD54-like_C"/>
</dbReference>
<dbReference type="PROSITE" id="PS50089">
    <property type="entry name" value="ZF_RING_2"/>
    <property type="match status" value="1"/>
</dbReference>
<keyword evidence="9" id="KW-1185">Reference proteome</keyword>
<dbReference type="InterPro" id="IPR059033">
    <property type="entry name" value="C144_05_dom"/>
</dbReference>
<dbReference type="SUPFAM" id="SSF52540">
    <property type="entry name" value="P-loop containing nucleoside triphosphate hydrolases"/>
    <property type="match status" value="2"/>
</dbReference>
<dbReference type="SUPFAM" id="SSF57850">
    <property type="entry name" value="RING/U-box"/>
    <property type="match status" value="1"/>
</dbReference>
<keyword evidence="1" id="KW-0547">Nucleotide-binding</keyword>
<feature type="compositionally biased region" description="Pro residues" evidence="5">
    <location>
        <begin position="1513"/>
        <end position="1524"/>
    </location>
</feature>
<dbReference type="PANTHER" id="PTHR45865">
    <property type="entry name" value="E3 UBIQUITIN-PROTEIN LIGASE SHPRH FAMILY MEMBER"/>
    <property type="match status" value="1"/>
</dbReference>
<dbReference type="InterPro" id="IPR052583">
    <property type="entry name" value="ATP-helicase/E3_Ub-Ligase"/>
</dbReference>
<organism evidence="8 9">
    <name type="scientific">Malassezia brasiliensis</name>
    <dbReference type="NCBI Taxonomy" id="1821822"/>
    <lineage>
        <taxon>Eukaryota</taxon>
        <taxon>Fungi</taxon>
        <taxon>Dikarya</taxon>
        <taxon>Basidiomycota</taxon>
        <taxon>Ustilaginomycotina</taxon>
        <taxon>Malasseziomycetes</taxon>
        <taxon>Malasseziales</taxon>
        <taxon>Malasseziaceae</taxon>
        <taxon>Malassezia</taxon>
    </lineage>
</organism>
<keyword evidence="2" id="KW-0378">Hydrolase</keyword>
<dbReference type="GO" id="GO:0006974">
    <property type="term" value="P:DNA damage response"/>
    <property type="evidence" value="ECO:0007669"/>
    <property type="project" value="TreeGrafter"/>
</dbReference>
<evidence type="ECO:0000259" key="6">
    <source>
        <dbReference type="PROSITE" id="PS50089"/>
    </source>
</evidence>
<protein>
    <submittedName>
        <fullName evidence="8">RING-type E3 ubiquitin transferase</fullName>
        <ecNumber evidence="8">2.3.2.27</ecNumber>
    </submittedName>
</protein>
<dbReference type="Gene3D" id="3.30.40.10">
    <property type="entry name" value="Zinc/RING finger domain, C3HC4 (zinc finger)"/>
    <property type="match status" value="1"/>
</dbReference>
<dbReference type="Proteomes" id="UP001216638">
    <property type="component" value="Chromosome 1"/>
</dbReference>
<feature type="region of interest" description="Disordered" evidence="5">
    <location>
        <begin position="1504"/>
        <end position="1524"/>
    </location>
</feature>
<dbReference type="GO" id="GO:0000209">
    <property type="term" value="P:protein polyubiquitination"/>
    <property type="evidence" value="ECO:0007669"/>
    <property type="project" value="TreeGrafter"/>
</dbReference>
<name>A0AAF0DQJ7_9BASI</name>
<dbReference type="CDD" id="cd18793">
    <property type="entry name" value="SF2_C_SNF"/>
    <property type="match status" value="1"/>
</dbReference>
<accession>A0AAF0DQJ7</accession>
<dbReference type="SMART" id="SM00490">
    <property type="entry name" value="HELICc"/>
    <property type="match status" value="1"/>
</dbReference>
<keyword evidence="4" id="KW-0863">Zinc-finger</keyword>
<feature type="domain" description="Helicase C-terminal" evidence="7">
    <location>
        <begin position="1288"/>
        <end position="1435"/>
    </location>
</feature>
<evidence type="ECO:0000313" key="8">
    <source>
        <dbReference type="EMBL" id="WFC94205.1"/>
    </source>
</evidence>
<feature type="region of interest" description="Disordered" evidence="5">
    <location>
        <begin position="814"/>
        <end position="852"/>
    </location>
</feature>
<feature type="domain" description="RING-type" evidence="6">
    <location>
        <begin position="1186"/>
        <end position="1226"/>
    </location>
</feature>
<dbReference type="GO" id="GO:0005634">
    <property type="term" value="C:nucleus"/>
    <property type="evidence" value="ECO:0007669"/>
    <property type="project" value="TreeGrafter"/>
</dbReference>
<keyword evidence="8" id="KW-0808">Transferase</keyword>
<dbReference type="GO" id="GO:0008270">
    <property type="term" value="F:zinc ion binding"/>
    <property type="evidence" value="ECO:0007669"/>
    <property type="project" value="UniProtKB-KW"/>
</dbReference>
<gene>
    <name evidence="8" type="ORF">MBRA1_000838</name>
</gene>
<dbReference type="Pfam" id="PF00271">
    <property type="entry name" value="Helicase_C"/>
    <property type="match status" value="1"/>
</dbReference>
<evidence type="ECO:0000259" key="7">
    <source>
        <dbReference type="PROSITE" id="PS51194"/>
    </source>
</evidence>
<dbReference type="GO" id="GO:0005524">
    <property type="term" value="F:ATP binding"/>
    <property type="evidence" value="ECO:0007669"/>
    <property type="project" value="InterPro"/>
</dbReference>
<feature type="compositionally biased region" description="Low complexity" evidence="5">
    <location>
        <begin position="837"/>
        <end position="849"/>
    </location>
</feature>
<evidence type="ECO:0000313" key="9">
    <source>
        <dbReference type="Proteomes" id="UP001216638"/>
    </source>
</evidence>
<evidence type="ECO:0000256" key="2">
    <source>
        <dbReference type="ARBA" id="ARBA00022801"/>
    </source>
</evidence>
<dbReference type="Gene3D" id="3.40.50.300">
    <property type="entry name" value="P-loop containing nucleotide triphosphate hydrolases"/>
    <property type="match status" value="1"/>
</dbReference>
<dbReference type="Pfam" id="PF00176">
    <property type="entry name" value="SNF2-rel_dom"/>
    <property type="match status" value="1"/>
</dbReference>
<dbReference type="GO" id="GO:0016787">
    <property type="term" value="F:hydrolase activity"/>
    <property type="evidence" value="ECO:0007669"/>
    <property type="project" value="UniProtKB-KW"/>
</dbReference>
<keyword evidence="4" id="KW-0479">Metal-binding</keyword>
<dbReference type="SMART" id="SM00184">
    <property type="entry name" value="RING"/>
    <property type="match status" value="1"/>
</dbReference>
<dbReference type="Pfam" id="PF26021">
    <property type="entry name" value="Ferritin_C144_05"/>
    <property type="match status" value="1"/>
</dbReference>
<dbReference type="CDD" id="cd16449">
    <property type="entry name" value="RING-HC"/>
    <property type="match status" value="1"/>
</dbReference>
<dbReference type="PANTHER" id="PTHR45865:SF1">
    <property type="entry name" value="E3 UBIQUITIN-PROTEIN LIGASE SHPRH"/>
    <property type="match status" value="1"/>
</dbReference>
<dbReference type="SMART" id="SM00487">
    <property type="entry name" value="DEXDc"/>
    <property type="match status" value="1"/>
</dbReference>
<dbReference type="InterPro" id="IPR038718">
    <property type="entry name" value="SNF2-like_sf"/>
</dbReference>
<dbReference type="Pfam" id="PF13923">
    <property type="entry name" value="zf-C3HC4_2"/>
    <property type="match status" value="1"/>
</dbReference>
<keyword evidence="4" id="KW-0862">Zinc</keyword>
<evidence type="ECO:0000256" key="1">
    <source>
        <dbReference type="ARBA" id="ARBA00022741"/>
    </source>
</evidence>
<dbReference type="EC" id="2.3.2.27" evidence="8"/>
<dbReference type="InterPro" id="IPR000330">
    <property type="entry name" value="SNF2_N"/>
</dbReference>
<reference evidence="8" key="1">
    <citation type="submission" date="2023-03" db="EMBL/GenBank/DDBJ databases">
        <title>Mating type loci evolution in Malassezia.</title>
        <authorList>
            <person name="Coelho M.A."/>
        </authorList>
    </citation>
    <scope>NUCLEOTIDE SEQUENCE</scope>
    <source>
        <strain evidence="8">CBS 14135</strain>
    </source>
</reference>
<dbReference type="InterPro" id="IPR001650">
    <property type="entry name" value="Helicase_C-like"/>
</dbReference>
<proteinExistence type="predicted"/>
<evidence type="ECO:0000256" key="3">
    <source>
        <dbReference type="ARBA" id="ARBA00022840"/>
    </source>
</evidence>
<evidence type="ECO:0000256" key="4">
    <source>
        <dbReference type="PROSITE-ProRule" id="PRU00175"/>
    </source>
</evidence>
<sequence>MRHAYLRVAPRPHGGVLATRAALDVQPHTKRPVDAVAHGPQIVAAQLHFLLCDDDDDDNADDARAALASFASYVRLALVDDWAARLRPGTLLAPTHAALVDVLVDDTRVLTLPVARAPDTAWLAPLLQLAHDADVVQLSAHVAVHDNTLTLDVDAHVVPAALDRPHALPITTQLLTLLSTLDPAHDTESTHASGADLVYSSLCARELDEVTRMPEAPQPRALHAHLLPFQRRSLAFLLAREAVRDGIHAQGALGPWWVRVPRTDVYVHLLRGELTTSRGKAEADVPSAMLAEEMGLGKTVEILALLLERTAPERASLAPFYDTANEVEVQPVGTTLIVAPETLRRQWLDEIGTHAPTLRTYSFLGHKHAAADVRRYGYASFAAWAKELDVIVVSFETLTKELAVSSTAPVRALRRPARPLVQLAFWRVVMDEVQLVGGNAAKTVALIRRETSVAVSGTPVRRLDDLRMCLWFLGLVPSASPTKLWQHIVSPRMAPYLAALLTQIGIRHTKAHVAHEMVLPPQERCLIPVEFTYAESAFYREAYRQALDALDITEDGAPRSETWQLDTAALRTQLLRLRQACTHPQVAWRTAGHTLDAGGHAHHLVNLRSIDQVLVMMLDGARSELLTLRHNVALKRVYRASVLLFAPRDELVAPVPDETGVAADDVAFLTSLRTEDRLALAQKQLELLLPETHEQVDELMRELDAAHREGPLYRFTDAELAAEAAYERTQAAVPYSALPDAPHDKLRARQQHVGALRNRVRHWLQMVHRVHQFLGHCYFQMGEAQSAAAGAAKPEAAKPEADHAERRVGLADADVKADAEPAQPEASGLTVKHEADAPPATSPPAAASLRAREDAAYAAAEATRQRLLTDAREAVEQGVRAMQRQRLVRREELEPRFSMQTLMGRDVLEQVQARLATLRAHAALVVDWRTQLLERLAKPVNREVDKERENDDVYAENLDAQIEAETLLEMYRPLLAQRDELLTGRIALGATARPQLYVELDRALRVVKTRRFGEEAPADQGEEDEALVQQREAQKLQLAHFARLDKARTQVALAGAVPLAELGARLRELRDHAVRAEENELLSAAHAALHDVVRTQTQLVERLRKEQTVLQACFNARSVYFKQMQELSDQVQDPEMPDGAVPSLLAACAQERAWRKRIGAVEGRLRYLTHLEQIQGGHADDEARRCFICTNLIETGILTNACGHLCCQACFYAWMKQGRRTCPMCKTKLTLNDVHRVVFRSAEADVDASCTGTPATRRPPAYRTLPEALRAAIERTPSQGRYGSKLDLLTKHLLHLHRSTREKSLVFSSFARGLDLVAESLRANGVPYARLEGGGSKRVGATVDAFQHTDVPVLLLHSEVQSAGLNLLAATHLFLLEPLMNHALELQAIGRVHRIGQTRATHVYCYMVHDTVEQRIVALAASRAQCLYVARDADADAADAMDSAALQATHLEHAEDVSREARRGDLMGSTDDLLACLFQEHIPTDDAPPVPPDSAPSLEELRARRLAAFPAPSNTPPPPDTPTL</sequence>
<dbReference type="EMBL" id="CP119951">
    <property type="protein sequence ID" value="WFC94205.1"/>
    <property type="molecule type" value="Genomic_DNA"/>
</dbReference>
<dbReference type="PROSITE" id="PS51194">
    <property type="entry name" value="HELICASE_CTER"/>
    <property type="match status" value="1"/>
</dbReference>
<dbReference type="InterPro" id="IPR013083">
    <property type="entry name" value="Znf_RING/FYVE/PHD"/>
</dbReference>
<keyword evidence="3" id="KW-0067">ATP-binding</keyword>